<dbReference type="Pfam" id="PF20730">
    <property type="entry name" value="YetF_N"/>
    <property type="match status" value="1"/>
</dbReference>
<sequence>MKWVHLTVELVTGFVLLFLVVKVAGKKLIHQISPFTFISALVLGELLGNALYDDHVHLWYIIYSISLWGALLLLVEYMSQKWLPFRRLSEGKPTALIRNGIIDYEALKKSRMTLNQLQSLLRQNETFSLREVAFCYLEANGTISVLKKAKYQKTIREDFQLPPHPVHVPVTLIREGQPLIDELHAIGKDEQWLNEQLRTHGVSSYEDVIIAEWLEGETACLCRRIRNVRNIISLCYVFFIYGKYLLFNCYKCTIINSTVDTDDERRGGDV</sequence>
<dbReference type="InterPro" id="IPR023090">
    <property type="entry name" value="UPF0702_alpha/beta_dom_sf"/>
</dbReference>
<dbReference type="InterPro" id="IPR007353">
    <property type="entry name" value="DUF421"/>
</dbReference>
<dbReference type="Gene3D" id="3.30.240.20">
    <property type="entry name" value="bsu07140 like domains"/>
    <property type="match status" value="2"/>
</dbReference>
<keyword evidence="6 7" id="KW-0472">Membrane</keyword>
<feature type="transmembrane region" description="Helical" evidence="7">
    <location>
        <begin position="58"/>
        <end position="78"/>
    </location>
</feature>
<keyword evidence="3" id="KW-1003">Cell membrane</keyword>
<dbReference type="GO" id="GO:0005886">
    <property type="term" value="C:plasma membrane"/>
    <property type="evidence" value="ECO:0007669"/>
    <property type="project" value="UniProtKB-SubCell"/>
</dbReference>
<evidence type="ECO:0000256" key="3">
    <source>
        <dbReference type="ARBA" id="ARBA00022475"/>
    </source>
</evidence>
<evidence type="ECO:0000259" key="8">
    <source>
        <dbReference type="Pfam" id="PF04239"/>
    </source>
</evidence>
<reference evidence="10" key="1">
    <citation type="submission" date="2016-01" db="EMBL/GenBank/DDBJ databases">
        <title>Draft Genome Sequences of Seven Thermophilic Sporeformers Isolated from Foods.</title>
        <authorList>
            <person name="Berendsen E.M."/>
            <person name="Wells-Bennik M.H."/>
            <person name="Krawcyk A.O."/>
            <person name="De Jong A."/>
            <person name="Holsappel S."/>
            <person name="Eijlander R.T."/>
            <person name="Kuipers O.P."/>
        </authorList>
    </citation>
    <scope>NUCLEOTIDE SEQUENCE [LARGE SCALE GENOMIC DNA]</scope>
    <source>
        <strain evidence="10">B4119</strain>
    </source>
</reference>
<evidence type="ECO:0008006" key="11">
    <source>
        <dbReference type="Google" id="ProtNLM"/>
    </source>
</evidence>
<evidence type="ECO:0000256" key="7">
    <source>
        <dbReference type="SAM" id="Phobius"/>
    </source>
</evidence>
<dbReference type="eggNOG" id="COG2323">
    <property type="taxonomic scope" value="Bacteria"/>
</dbReference>
<evidence type="ECO:0000256" key="5">
    <source>
        <dbReference type="ARBA" id="ARBA00022989"/>
    </source>
</evidence>
<dbReference type="InterPro" id="IPR048454">
    <property type="entry name" value="YetF_N"/>
</dbReference>
<comment type="caution">
    <text evidence="10">The sequence shown here is derived from an EMBL/GenBank/DDBJ whole genome shotgun (WGS) entry which is preliminary data.</text>
</comment>
<evidence type="ECO:0000256" key="1">
    <source>
        <dbReference type="ARBA" id="ARBA00004651"/>
    </source>
</evidence>
<feature type="transmembrane region" description="Helical" evidence="7">
    <location>
        <begin position="32"/>
        <end position="52"/>
    </location>
</feature>
<feature type="transmembrane region" description="Helical" evidence="7">
    <location>
        <begin position="6"/>
        <end position="25"/>
    </location>
</feature>
<keyword evidence="5 7" id="KW-1133">Transmembrane helix</keyword>
<dbReference type="PATRIC" id="fig|81408.3.peg.2670"/>
<dbReference type="AlphaFoldDB" id="A0A150LYM3"/>
<dbReference type="PANTHER" id="PTHR34582:SF5">
    <property type="entry name" value="UPF0702 TRANSMEMBRANE PROTEIN YETF"/>
    <property type="match status" value="1"/>
</dbReference>
<feature type="domain" description="YetF C-terminal" evidence="8">
    <location>
        <begin position="81"/>
        <end position="213"/>
    </location>
</feature>
<dbReference type="PANTHER" id="PTHR34582">
    <property type="entry name" value="UPF0702 TRANSMEMBRANE PROTEIN YCAP"/>
    <property type="match status" value="1"/>
</dbReference>
<comment type="similarity">
    <text evidence="2">Belongs to the UPF0702 family.</text>
</comment>
<feature type="transmembrane region" description="Helical" evidence="7">
    <location>
        <begin position="231"/>
        <end position="247"/>
    </location>
</feature>
<protein>
    <recommendedName>
        <fullName evidence="11">DUF421 domain-containing protein</fullName>
    </recommendedName>
</protein>
<dbReference type="EMBL" id="LQYS01000026">
    <property type="protein sequence ID" value="KYD17375.1"/>
    <property type="molecule type" value="Genomic_DNA"/>
</dbReference>
<evidence type="ECO:0000313" key="10">
    <source>
        <dbReference type="EMBL" id="KYD17375.1"/>
    </source>
</evidence>
<dbReference type="Pfam" id="PF04239">
    <property type="entry name" value="DUF421"/>
    <property type="match status" value="1"/>
</dbReference>
<gene>
    <name evidence="10" type="ORF">B4119_2084</name>
</gene>
<evidence type="ECO:0000259" key="9">
    <source>
        <dbReference type="Pfam" id="PF20730"/>
    </source>
</evidence>
<keyword evidence="4 7" id="KW-0812">Transmembrane</keyword>
<comment type="subcellular location">
    <subcellularLocation>
        <location evidence="1">Cell membrane</location>
        <topology evidence="1">Multi-pass membrane protein</topology>
    </subcellularLocation>
</comment>
<evidence type="ECO:0000256" key="2">
    <source>
        <dbReference type="ARBA" id="ARBA00006448"/>
    </source>
</evidence>
<dbReference type="Proteomes" id="UP000075455">
    <property type="component" value="Unassembled WGS sequence"/>
</dbReference>
<organism evidence="10">
    <name type="scientific">Saccharococcus caldoxylosilyticus</name>
    <dbReference type="NCBI Taxonomy" id="81408"/>
    <lineage>
        <taxon>Bacteria</taxon>
        <taxon>Bacillati</taxon>
        <taxon>Bacillota</taxon>
        <taxon>Bacilli</taxon>
        <taxon>Bacillales</taxon>
        <taxon>Anoxybacillaceae</taxon>
        <taxon>Saccharococcus</taxon>
    </lineage>
</organism>
<proteinExistence type="inferred from homology"/>
<dbReference type="STRING" id="81408.B4119_2084"/>
<name>A0A150LYM3_9BACL</name>
<feature type="domain" description="YetF-like N-terminal transmembrane" evidence="9">
    <location>
        <begin position="4"/>
        <end position="77"/>
    </location>
</feature>
<evidence type="ECO:0000256" key="4">
    <source>
        <dbReference type="ARBA" id="ARBA00022692"/>
    </source>
</evidence>
<evidence type="ECO:0000256" key="6">
    <source>
        <dbReference type="ARBA" id="ARBA00023136"/>
    </source>
</evidence>
<accession>A0A150LYM3</accession>